<accession>A0A6A5BGH7</accession>
<reference evidence="1 2" key="1">
    <citation type="journal article" date="2019" name="Sci. Rep.">
        <title>Nanopore sequencing improves the draft genome of the human pathogenic amoeba Naegleria fowleri.</title>
        <authorList>
            <person name="Liechti N."/>
            <person name="Schurch N."/>
            <person name="Bruggmann R."/>
            <person name="Wittwer M."/>
        </authorList>
    </citation>
    <scope>NUCLEOTIDE SEQUENCE [LARGE SCALE GENOMIC DNA]</scope>
    <source>
        <strain evidence="1 2">ATCC 30894</strain>
    </source>
</reference>
<organism evidence="1 2">
    <name type="scientific">Naegleria fowleri</name>
    <name type="common">Brain eating amoeba</name>
    <dbReference type="NCBI Taxonomy" id="5763"/>
    <lineage>
        <taxon>Eukaryota</taxon>
        <taxon>Discoba</taxon>
        <taxon>Heterolobosea</taxon>
        <taxon>Tetramitia</taxon>
        <taxon>Eutetramitia</taxon>
        <taxon>Vahlkampfiidae</taxon>
        <taxon>Naegleria</taxon>
    </lineage>
</organism>
<dbReference type="VEuPathDB" id="AmoebaDB:NfTy_086750"/>
<dbReference type="Proteomes" id="UP000444721">
    <property type="component" value="Unassembled WGS sequence"/>
</dbReference>
<evidence type="ECO:0000313" key="2">
    <source>
        <dbReference type="Proteomes" id="UP000444721"/>
    </source>
</evidence>
<dbReference type="VEuPathDB" id="AmoebaDB:NF0050440"/>
<keyword evidence="2" id="KW-1185">Reference proteome</keyword>
<proteinExistence type="predicted"/>
<dbReference type="GeneID" id="68115810"/>
<comment type="caution">
    <text evidence="1">The sequence shown here is derived from an EMBL/GenBank/DDBJ whole genome shotgun (WGS) entry which is preliminary data.</text>
</comment>
<dbReference type="AlphaFoldDB" id="A0A6A5BGH7"/>
<sequence>MEKPLEVEENSVASNSIESISSRSLKFKKVYEFPSHTFIPVVPVEFELCSRNIGNKAFSAVFSDSLVSLAITYKDISSLDFVESSLNSIEHYLKTLRPTCEKNGGSLQILTENAEKTYLFESGKFTKVLETSLIKKNSFGDDEMCITIYACCVGYTVMAIFTHIAPSFLNFQLQHQTRGHCQSNDCKEVLKKVRHEPISSMLKHKLILIFHLSPSSTFKHFQELIPFRISVSFDDTRSFFFYKSLIGN</sequence>
<protein>
    <submittedName>
        <fullName evidence="1">Uncharacterized protein</fullName>
    </submittedName>
</protein>
<evidence type="ECO:0000313" key="1">
    <source>
        <dbReference type="EMBL" id="KAF0973088.1"/>
    </source>
</evidence>
<dbReference type="VEuPathDB" id="AmoebaDB:FDP41_008592"/>
<dbReference type="RefSeq" id="XP_044557801.1">
    <property type="nucleotide sequence ID" value="XM_044712462.1"/>
</dbReference>
<name>A0A6A5BGH7_NAEFO</name>
<dbReference type="EMBL" id="VFQX01000062">
    <property type="protein sequence ID" value="KAF0973088.1"/>
    <property type="molecule type" value="Genomic_DNA"/>
</dbReference>
<gene>
    <name evidence="1" type="ORF">FDP41_008592</name>
</gene>